<evidence type="ECO:0000256" key="12">
    <source>
        <dbReference type="ARBA" id="ARBA00029779"/>
    </source>
</evidence>
<evidence type="ECO:0000313" key="16">
    <source>
        <dbReference type="EMBL" id="KAH9588419.1"/>
    </source>
</evidence>
<comment type="caution">
    <text evidence="16">The sequence shown here is derived from an EMBL/GenBank/DDBJ whole genome shotgun (WGS) entry which is preliminary data.</text>
</comment>
<dbReference type="Pfam" id="PF08773">
    <property type="entry name" value="CathepsinC_exc"/>
    <property type="match status" value="1"/>
</dbReference>
<dbReference type="AlphaFoldDB" id="A0A6A5DBI8"/>
<keyword evidence="17" id="KW-1185">Reference proteome</keyword>
<dbReference type="CDD" id="cd02621">
    <property type="entry name" value="Peptidase_C1A_CathepsinC"/>
    <property type="match status" value="1"/>
</dbReference>
<dbReference type="Gene3D" id="2.40.128.80">
    <property type="entry name" value="Cathepsin C, exclusion domain"/>
    <property type="match status" value="1"/>
</dbReference>
<evidence type="ECO:0000313" key="17">
    <source>
        <dbReference type="Proteomes" id="UP000471633"/>
    </source>
</evidence>
<accession>A0A6A5DBI8</accession>
<dbReference type="InterPro" id="IPR013128">
    <property type="entry name" value="Peptidase_C1A"/>
</dbReference>
<dbReference type="InterPro" id="IPR038765">
    <property type="entry name" value="Papain-like_cys_pep_sf"/>
</dbReference>
<evidence type="ECO:0000256" key="9">
    <source>
        <dbReference type="ARBA" id="ARBA00023157"/>
    </source>
</evidence>
<protein>
    <recommendedName>
        <fullName evidence="4">Dipeptidyl peptidase 1</fullName>
    </recommendedName>
    <alternativeName>
        <fullName evidence="12">Cathepsin C</fullName>
    </alternativeName>
    <alternativeName>
        <fullName evidence="11">Cathepsin J</fullName>
    </alternativeName>
    <alternativeName>
        <fullName evidence="14">Dipeptidyl peptidase I</fullName>
    </alternativeName>
    <alternativeName>
        <fullName evidence="13">Dipeptidyl transferase</fullName>
    </alternativeName>
</protein>
<keyword evidence="6" id="KW-0378">Hydrolase</keyword>
<evidence type="ECO:0000256" key="1">
    <source>
        <dbReference type="ARBA" id="ARBA00001923"/>
    </source>
</evidence>
<evidence type="ECO:0000256" key="2">
    <source>
        <dbReference type="ARBA" id="ARBA00008455"/>
    </source>
</evidence>
<comment type="similarity">
    <text evidence="2">Belongs to the peptidase C1 family.</text>
</comment>
<reference evidence="16" key="1">
    <citation type="journal article" date="2012" name="Nat. Genet.">
        <title>Whole-genome sequence of Schistosoma haematobium.</title>
        <authorList>
            <person name="Young N.D."/>
            <person name="Jex A.R."/>
            <person name="Li B."/>
            <person name="Liu S."/>
            <person name="Yang L."/>
            <person name="Xiong Z."/>
            <person name="Li Y."/>
            <person name="Cantacessi C."/>
            <person name="Hall R.S."/>
            <person name="Xu X."/>
            <person name="Chen F."/>
            <person name="Wu X."/>
            <person name="Zerlotini A."/>
            <person name="Oliveira G."/>
            <person name="Hofmann A."/>
            <person name="Zhang G."/>
            <person name="Fang X."/>
            <person name="Kang Y."/>
            <person name="Campbell B.E."/>
            <person name="Loukas A."/>
            <person name="Ranganathan S."/>
            <person name="Rollinson D."/>
            <person name="Rinaldi G."/>
            <person name="Brindley P.J."/>
            <person name="Yang H."/>
            <person name="Wang J."/>
            <person name="Wang J."/>
            <person name="Gasser R.B."/>
        </authorList>
    </citation>
    <scope>NUCLEOTIDE SEQUENCE</scope>
</reference>
<dbReference type="GeneID" id="24595728"/>
<dbReference type="PROSITE" id="PS00139">
    <property type="entry name" value="THIOL_PROTEASE_CYS"/>
    <property type="match status" value="1"/>
</dbReference>
<dbReference type="SUPFAM" id="SSF54001">
    <property type="entry name" value="Cysteine proteinases"/>
    <property type="match status" value="1"/>
</dbReference>
<dbReference type="RefSeq" id="XP_012799794.2">
    <property type="nucleotide sequence ID" value="XM_012944340.3"/>
</dbReference>
<dbReference type="Pfam" id="PF00112">
    <property type="entry name" value="Peptidase_C1"/>
    <property type="match status" value="1"/>
</dbReference>
<dbReference type="GO" id="GO:0008234">
    <property type="term" value="F:cysteine-type peptidase activity"/>
    <property type="evidence" value="ECO:0007669"/>
    <property type="project" value="UniProtKB-KW"/>
</dbReference>
<reference evidence="16" key="2">
    <citation type="journal article" date="2019" name="Gigascience">
        <title>High-quality Schistosoma haematobium genome achieved by single-molecule and long-range sequencing.</title>
        <authorList>
            <person name="Stroehlein A.J."/>
            <person name="Korhonen P.K."/>
            <person name="Chong T.M."/>
            <person name="Lim Y.L."/>
            <person name="Chan K.G."/>
            <person name="Webster B."/>
            <person name="Rollinson D."/>
            <person name="Brindley P.J."/>
            <person name="Gasser R.B."/>
            <person name="Young N.D."/>
        </authorList>
    </citation>
    <scope>NUCLEOTIDE SEQUENCE</scope>
</reference>
<evidence type="ECO:0000256" key="11">
    <source>
        <dbReference type="ARBA" id="ARBA00029762"/>
    </source>
</evidence>
<dbReference type="EMBL" id="AMPZ03000003">
    <property type="protein sequence ID" value="KAH9588419.1"/>
    <property type="molecule type" value="Genomic_DNA"/>
</dbReference>
<evidence type="ECO:0000256" key="14">
    <source>
        <dbReference type="ARBA" id="ARBA00032961"/>
    </source>
</evidence>
<dbReference type="GO" id="GO:0006508">
    <property type="term" value="P:proteolysis"/>
    <property type="evidence" value="ECO:0007669"/>
    <property type="project" value="UniProtKB-KW"/>
</dbReference>
<comment type="subunit">
    <text evidence="3">Tetramer of heterotrimers consisting of exclusion domain, heavy- and light chains.</text>
</comment>
<keyword evidence="8" id="KW-0865">Zymogen</keyword>
<reference evidence="16" key="3">
    <citation type="submission" date="2021-06" db="EMBL/GenBank/DDBJ databases">
        <title>Chromosome-level genome assembly for S. haematobium.</title>
        <authorList>
            <person name="Stroehlein A.J."/>
        </authorList>
    </citation>
    <scope>NUCLEOTIDE SEQUENCE</scope>
</reference>
<keyword evidence="10" id="KW-0325">Glycoprotein</keyword>
<dbReference type="InterPro" id="IPR025660">
    <property type="entry name" value="Pept_his_AS"/>
</dbReference>
<evidence type="ECO:0000256" key="4">
    <source>
        <dbReference type="ARBA" id="ARBA00014709"/>
    </source>
</evidence>
<gene>
    <name evidence="16" type="ORF">MS3_00005822</name>
</gene>
<dbReference type="InterPro" id="IPR014882">
    <property type="entry name" value="CathepsinC_exc"/>
</dbReference>
<dbReference type="Proteomes" id="UP000471633">
    <property type="component" value="Unassembled WGS sequence"/>
</dbReference>
<organism evidence="16 17">
    <name type="scientific">Schistosoma haematobium</name>
    <name type="common">Blood fluke</name>
    <dbReference type="NCBI Taxonomy" id="6185"/>
    <lineage>
        <taxon>Eukaryota</taxon>
        <taxon>Metazoa</taxon>
        <taxon>Spiralia</taxon>
        <taxon>Lophotrochozoa</taxon>
        <taxon>Platyhelminthes</taxon>
        <taxon>Trematoda</taxon>
        <taxon>Digenea</taxon>
        <taxon>Strigeidida</taxon>
        <taxon>Schistosomatoidea</taxon>
        <taxon>Schistosomatidae</taxon>
        <taxon>Schistosoma</taxon>
    </lineage>
</organism>
<dbReference type="InterPro" id="IPR039412">
    <property type="entry name" value="CatC"/>
</dbReference>
<comment type="function">
    <text evidence="15">Thiol protease. Has dipeptidylpeptidase activity. Active against a broad range of dipeptide substrates composed of both polar and hydrophobic amino acids. Proline cannot occupy the P1 position and arginine cannot occupy the P2 position of the substrate. Can act as both an exopeptidase and endopeptidase. Activates serine proteases such as elastase, cathepsin G and granzymes A and B.</text>
</comment>
<dbReference type="CTD" id="24595728"/>
<sequence length="545" mass="62483">MSWMFHCPLIIVACLRFTSADTPANCTYEDAHGRWMFHIGDYKSKCPENLNSKQSVVISLLYPDIAIDASGNRGHWTLIYNQGFEVTINHRKWLVIFAYKPTGEFNCHKSMPMWTHDTLIRQWKCFVAEKIGANDKFQTNKLFGSKSFGRNLYHINPSFVDKINKHQKSWRAEIYPELSKYTIDELRNRAGGVKSMVTRPSVLNRKTPSKELISLTKNLPLEFDWTSPPDGSRSPVTPIRNQGVCGSCYAFASAAALEARIRLVSNFSEQPILSPQAVVDCSPYSEGCNGGFPFLIAGKYGEDFGFVSERCDPYTGKDTKKCNVSKNCTRYYTTDYSYIGGYYGATNEKLMQLELVSNGPFPIGFEVYDDFQFYREGIYHHTTVQNDQYNFNPFELTNHAVLLVGYGVDKLSGEPYWKVKNSWGAEWGEQGYFRIRRGTDECGVESLGVRFDPAVLLYGAETWRTTTTIIKKVQVFINSSLPKIFNTHWPDTISNSVLWERTNQLLIEEEISKGRWKWIGHTLRKSSNCIMRQALTWNPEGKRRR</sequence>
<keyword evidence="9" id="KW-1015">Disulfide bond</keyword>
<comment type="cofactor">
    <cofactor evidence="1">
        <name>chloride</name>
        <dbReference type="ChEBI" id="CHEBI:17996"/>
    </cofactor>
</comment>
<evidence type="ECO:0000256" key="15">
    <source>
        <dbReference type="ARBA" id="ARBA00045556"/>
    </source>
</evidence>
<evidence type="ECO:0000256" key="5">
    <source>
        <dbReference type="ARBA" id="ARBA00022670"/>
    </source>
</evidence>
<dbReference type="InterPro" id="IPR036496">
    <property type="entry name" value="CathepsinC_exc_dom_sf"/>
</dbReference>
<dbReference type="PANTHER" id="PTHR12411">
    <property type="entry name" value="CYSTEINE PROTEASE FAMILY C1-RELATED"/>
    <property type="match status" value="1"/>
</dbReference>
<evidence type="ECO:0000256" key="10">
    <source>
        <dbReference type="ARBA" id="ARBA00023180"/>
    </source>
</evidence>
<proteinExistence type="inferred from homology"/>
<reference evidence="16" key="4">
    <citation type="journal article" date="2022" name="PLoS Pathog.">
        <title>Chromosome-level genome of Schistosoma haematobium underpins genome-wide explorations of molecular variation.</title>
        <authorList>
            <person name="Stroehlein A.J."/>
            <person name="Korhonen P.K."/>
            <person name="Lee V.V."/>
            <person name="Ralph S.A."/>
            <person name="Mentink-Kane M."/>
            <person name="You H."/>
            <person name="McManus D.P."/>
            <person name="Tchuente L.T."/>
            <person name="Stothard J.R."/>
            <person name="Kaur P."/>
            <person name="Dudchenko O."/>
            <person name="Aiden E.L."/>
            <person name="Yang B."/>
            <person name="Yang H."/>
            <person name="Emery A.M."/>
            <person name="Webster B.L."/>
            <person name="Brindley P.J."/>
            <person name="Rollinson D."/>
            <person name="Chang B.C.H."/>
            <person name="Gasser R.B."/>
            <person name="Young N.D."/>
        </authorList>
    </citation>
    <scope>NUCLEOTIDE SEQUENCE</scope>
</reference>
<name>A0A6A5DBI8_SCHHA</name>
<keyword evidence="5" id="KW-0645">Protease</keyword>
<evidence type="ECO:0000256" key="3">
    <source>
        <dbReference type="ARBA" id="ARBA00011610"/>
    </source>
</evidence>
<dbReference type="SMART" id="SM00645">
    <property type="entry name" value="Pept_C1"/>
    <property type="match status" value="1"/>
</dbReference>
<dbReference type="SUPFAM" id="SSF75001">
    <property type="entry name" value="Dipeptidyl peptidase I (cathepsin C), exclusion domain"/>
    <property type="match status" value="1"/>
</dbReference>
<evidence type="ECO:0000256" key="6">
    <source>
        <dbReference type="ARBA" id="ARBA00022801"/>
    </source>
</evidence>
<dbReference type="InterPro" id="IPR000169">
    <property type="entry name" value="Pept_cys_AS"/>
</dbReference>
<dbReference type="PRINTS" id="PR00705">
    <property type="entry name" value="PAPAIN"/>
</dbReference>
<dbReference type="PROSITE" id="PS00639">
    <property type="entry name" value="THIOL_PROTEASE_HIS"/>
    <property type="match status" value="1"/>
</dbReference>
<dbReference type="InterPro" id="IPR000668">
    <property type="entry name" value="Peptidase_C1A_C"/>
</dbReference>
<evidence type="ECO:0000256" key="7">
    <source>
        <dbReference type="ARBA" id="ARBA00022807"/>
    </source>
</evidence>
<keyword evidence="7" id="KW-0788">Thiol protease</keyword>
<dbReference type="KEGG" id="shx:MS3_00005822"/>
<dbReference type="Gene3D" id="3.90.70.10">
    <property type="entry name" value="Cysteine proteinases"/>
    <property type="match status" value="1"/>
</dbReference>
<evidence type="ECO:0000256" key="13">
    <source>
        <dbReference type="ARBA" id="ARBA00030778"/>
    </source>
</evidence>
<evidence type="ECO:0000256" key="8">
    <source>
        <dbReference type="ARBA" id="ARBA00023145"/>
    </source>
</evidence>